<organism evidence="20 21">
    <name type="scientific">Tilletia horrida</name>
    <dbReference type="NCBI Taxonomy" id="155126"/>
    <lineage>
        <taxon>Eukaryota</taxon>
        <taxon>Fungi</taxon>
        <taxon>Dikarya</taxon>
        <taxon>Basidiomycota</taxon>
        <taxon>Ustilaginomycotina</taxon>
        <taxon>Exobasidiomycetes</taxon>
        <taxon>Tilletiales</taxon>
        <taxon>Tilletiaceae</taxon>
        <taxon>Tilletia</taxon>
    </lineage>
</organism>
<keyword evidence="21" id="KW-1185">Reference proteome</keyword>
<comment type="similarity">
    <text evidence="3">Belongs to the ku80 family.</text>
</comment>
<keyword evidence="10 20" id="KW-0347">Helicase</keyword>
<evidence type="ECO:0000256" key="8">
    <source>
        <dbReference type="ARBA" id="ARBA00022763"/>
    </source>
</evidence>
<evidence type="ECO:0000256" key="7">
    <source>
        <dbReference type="ARBA" id="ARBA00022741"/>
    </source>
</evidence>
<dbReference type="PROSITE" id="PS50234">
    <property type="entry name" value="VWFA"/>
    <property type="match status" value="1"/>
</dbReference>
<accession>A0AAN6JWI3</accession>
<evidence type="ECO:0000313" key="20">
    <source>
        <dbReference type="EMBL" id="KAK0547363.1"/>
    </source>
</evidence>
<keyword evidence="16" id="KW-0539">Nucleus</keyword>
<feature type="domain" description="VWFA" evidence="19">
    <location>
        <begin position="7"/>
        <end position="193"/>
    </location>
</feature>
<keyword evidence="11" id="KW-0067">ATP-binding</keyword>
<dbReference type="Proteomes" id="UP001176517">
    <property type="component" value="Unassembled WGS sequence"/>
</dbReference>
<protein>
    <recommendedName>
        <fullName evidence="5">ATP-dependent DNA helicase II subunit 2</fullName>
        <ecNumber evidence="4">3.6.4.12</ecNumber>
    </recommendedName>
    <alternativeName>
        <fullName evidence="17">ATP-dependent DNA helicase II subunit Ku80</fullName>
    </alternativeName>
</protein>
<evidence type="ECO:0000256" key="3">
    <source>
        <dbReference type="ARBA" id="ARBA00007726"/>
    </source>
</evidence>
<evidence type="ECO:0000256" key="12">
    <source>
        <dbReference type="ARBA" id="ARBA00022895"/>
    </source>
</evidence>
<dbReference type="AlphaFoldDB" id="A0AAN6JWI3"/>
<evidence type="ECO:0000256" key="6">
    <source>
        <dbReference type="ARBA" id="ARBA00022454"/>
    </source>
</evidence>
<feature type="region of interest" description="Disordered" evidence="18">
    <location>
        <begin position="694"/>
        <end position="768"/>
    </location>
</feature>
<evidence type="ECO:0000256" key="4">
    <source>
        <dbReference type="ARBA" id="ARBA00012551"/>
    </source>
</evidence>
<dbReference type="GO" id="GO:0000723">
    <property type="term" value="P:telomere maintenance"/>
    <property type="evidence" value="ECO:0007669"/>
    <property type="project" value="InterPro"/>
</dbReference>
<name>A0AAN6JWI3_9BASI</name>
<evidence type="ECO:0000256" key="17">
    <source>
        <dbReference type="ARBA" id="ARBA00031847"/>
    </source>
</evidence>
<keyword evidence="14" id="KW-0233">DNA recombination</keyword>
<dbReference type="GO" id="GO:0042162">
    <property type="term" value="F:telomeric DNA binding"/>
    <property type="evidence" value="ECO:0007669"/>
    <property type="project" value="InterPro"/>
</dbReference>
<dbReference type="SUPFAM" id="SSF100939">
    <property type="entry name" value="SPOC domain-like"/>
    <property type="match status" value="1"/>
</dbReference>
<evidence type="ECO:0000256" key="13">
    <source>
        <dbReference type="ARBA" id="ARBA00023125"/>
    </source>
</evidence>
<dbReference type="GO" id="GO:0043564">
    <property type="term" value="C:Ku70:Ku80 complex"/>
    <property type="evidence" value="ECO:0007669"/>
    <property type="project" value="InterPro"/>
</dbReference>
<dbReference type="InterPro" id="IPR002035">
    <property type="entry name" value="VWF_A"/>
</dbReference>
<dbReference type="Gene3D" id="3.40.50.410">
    <property type="entry name" value="von Willebrand factor, type A domain"/>
    <property type="match status" value="1"/>
</dbReference>
<dbReference type="GO" id="GO:0003678">
    <property type="term" value="F:DNA helicase activity"/>
    <property type="evidence" value="ECO:0007669"/>
    <property type="project" value="UniProtKB-EC"/>
</dbReference>
<dbReference type="Gene3D" id="1.10.1600.10">
    <property type="match status" value="1"/>
</dbReference>
<dbReference type="InterPro" id="IPR006164">
    <property type="entry name" value="DNA_bd_Ku70/Ku80"/>
</dbReference>
<keyword evidence="12" id="KW-0779">Telomere</keyword>
<dbReference type="EMBL" id="JAPDMZ010000164">
    <property type="protein sequence ID" value="KAK0547363.1"/>
    <property type="molecule type" value="Genomic_DNA"/>
</dbReference>
<dbReference type="Gene3D" id="2.40.290.10">
    <property type="match status" value="1"/>
</dbReference>
<dbReference type="SUPFAM" id="SSF101420">
    <property type="entry name" value="C-terminal domain of Ku80"/>
    <property type="match status" value="1"/>
</dbReference>
<dbReference type="Gene3D" id="1.25.40.240">
    <property type="entry name" value="Ku, C-terminal domain"/>
    <property type="match status" value="1"/>
</dbReference>
<dbReference type="GO" id="GO:0003690">
    <property type="term" value="F:double-stranded DNA binding"/>
    <property type="evidence" value="ECO:0007669"/>
    <property type="project" value="TreeGrafter"/>
</dbReference>
<keyword evidence="13" id="KW-0238">DNA-binding</keyword>
<comment type="caution">
    <text evidence="20">The sequence shown here is derived from an EMBL/GenBank/DDBJ whole genome shotgun (WGS) entry which is preliminary data.</text>
</comment>
<dbReference type="GO" id="GO:0006310">
    <property type="term" value="P:DNA recombination"/>
    <property type="evidence" value="ECO:0007669"/>
    <property type="project" value="UniProtKB-KW"/>
</dbReference>
<dbReference type="PANTHER" id="PTHR12604">
    <property type="entry name" value="KU AUTOANTIGEN DNA HELICASE"/>
    <property type="match status" value="1"/>
</dbReference>
<comment type="subcellular location">
    <subcellularLocation>
        <location evidence="2">Chromosome</location>
        <location evidence="2">Telomere</location>
    </subcellularLocation>
    <subcellularLocation>
        <location evidence="1">Nucleus</location>
    </subcellularLocation>
</comment>
<dbReference type="GO" id="GO:0006303">
    <property type="term" value="P:double-strand break repair via nonhomologous end joining"/>
    <property type="evidence" value="ECO:0007669"/>
    <property type="project" value="InterPro"/>
</dbReference>
<evidence type="ECO:0000256" key="18">
    <source>
        <dbReference type="SAM" id="MobiDB-lite"/>
    </source>
</evidence>
<keyword evidence="8" id="KW-0227">DNA damage</keyword>
<dbReference type="SUPFAM" id="SSF53300">
    <property type="entry name" value="vWA-like"/>
    <property type="match status" value="1"/>
</dbReference>
<dbReference type="SMART" id="SM00559">
    <property type="entry name" value="Ku78"/>
    <property type="match status" value="1"/>
</dbReference>
<evidence type="ECO:0000259" key="19">
    <source>
        <dbReference type="PROSITE" id="PS50234"/>
    </source>
</evidence>
<evidence type="ECO:0000256" key="5">
    <source>
        <dbReference type="ARBA" id="ARBA00021792"/>
    </source>
</evidence>
<evidence type="ECO:0000313" key="21">
    <source>
        <dbReference type="Proteomes" id="UP001176517"/>
    </source>
</evidence>
<dbReference type="InterPro" id="IPR036494">
    <property type="entry name" value="Ku_C_sf"/>
</dbReference>
<evidence type="ECO:0000256" key="10">
    <source>
        <dbReference type="ARBA" id="ARBA00022806"/>
    </source>
</evidence>
<keyword evidence="15" id="KW-0234">DNA repair</keyword>
<keyword evidence="7" id="KW-0547">Nucleotide-binding</keyword>
<dbReference type="GO" id="GO:0003684">
    <property type="term" value="F:damaged DNA binding"/>
    <property type="evidence" value="ECO:0007669"/>
    <property type="project" value="InterPro"/>
</dbReference>
<dbReference type="InterPro" id="IPR016194">
    <property type="entry name" value="SPOC-like_C_dom_sf"/>
</dbReference>
<evidence type="ECO:0000256" key="9">
    <source>
        <dbReference type="ARBA" id="ARBA00022801"/>
    </source>
</evidence>
<dbReference type="GO" id="GO:0005524">
    <property type="term" value="F:ATP binding"/>
    <property type="evidence" value="ECO:0007669"/>
    <property type="project" value="UniProtKB-KW"/>
</dbReference>
<evidence type="ECO:0000256" key="15">
    <source>
        <dbReference type="ARBA" id="ARBA00023204"/>
    </source>
</evidence>
<evidence type="ECO:0000256" key="1">
    <source>
        <dbReference type="ARBA" id="ARBA00004123"/>
    </source>
</evidence>
<dbReference type="CDD" id="cd00873">
    <property type="entry name" value="KU80"/>
    <property type="match status" value="1"/>
</dbReference>
<evidence type="ECO:0000256" key="14">
    <source>
        <dbReference type="ARBA" id="ARBA00023172"/>
    </source>
</evidence>
<evidence type="ECO:0000256" key="11">
    <source>
        <dbReference type="ARBA" id="ARBA00022840"/>
    </source>
</evidence>
<dbReference type="GO" id="GO:0000781">
    <property type="term" value="C:chromosome, telomeric region"/>
    <property type="evidence" value="ECO:0007669"/>
    <property type="project" value="UniProtKB-SubCell"/>
</dbReference>
<keyword evidence="9" id="KW-0378">Hydrolase</keyword>
<dbReference type="Pfam" id="PF02735">
    <property type="entry name" value="Ku"/>
    <property type="match status" value="1"/>
</dbReference>
<dbReference type="InterPro" id="IPR024193">
    <property type="entry name" value="Ku80"/>
</dbReference>
<gene>
    <name evidence="20" type="primary">YKU80</name>
    <name evidence="20" type="ORF">OC846_004904</name>
</gene>
<dbReference type="Pfam" id="PF08785">
    <property type="entry name" value="Ku_PK_bind"/>
    <property type="match status" value="1"/>
</dbReference>
<keyword evidence="6" id="KW-0158">Chromosome</keyword>
<feature type="compositionally biased region" description="Basic and acidic residues" evidence="18">
    <location>
        <begin position="698"/>
        <end position="707"/>
    </location>
</feature>
<reference evidence="20" key="1">
    <citation type="journal article" date="2023" name="PhytoFront">
        <title>Draft Genome Resources of Seven Strains of Tilletia horrida, Causal Agent of Kernel Smut of Rice.</title>
        <authorList>
            <person name="Khanal S."/>
            <person name="Antony Babu S."/>
            <person name="Zhou X.G."/>
        </authorList>
    </citation>
    <scope>NUCLEOTIDE SEQUENCE</scope>
    <source>
        <strain evidence="20">TX6</strain>
    </source>
</reference>
<evidence type="ECO:0000256" key="16">
    <source>
        <dbReference type="ARBA" id="ARBA00023242"/>
    </source>
</evidence>
<dbReference type="InterPro" id="IPR014893">
    <property type="entry name" value="Ku_PK_bind"/>
</dbReference>
<evidence type="ECO:0000256" key="2">
    <source>
        <dbReference type="ARBA" id="ARBA00004574"/>
    </source>
</evidence>
<dbReference type="PANTHER" id="PTHR12604:SF4">
    <property type="entry name" value="X-RAY REPAIR CROSS-COMPLEMENTING PROTEIN 5"/>
    <property type="match status" value="1"/>
</dbReference>
<dbReference type="EC" id="3.6.4.12" evidence="4"/>
<dbReference type="GO" id="GO:0016787">
    <property type="term" value="F:hydrolase activity"/>
    <property type="evidence" value="ECO:0007669"/>
    <property type="project" value="UniProtKB-KW"/>
</dbReference>
<sequence length="928" mass="102935">MSGQRTVTVFVVDVSPSMAKKTTIREQVYNADTKQYEEADRTLTFLEQASELIYLKLTESIFGALKTNKTLILTFGSPRTNNVVNQAQGEYTGVDMIWPLQTANLETLDLVRNLRPVTPNQAVHKADPLDALVVAISTIFDLASGGLKDSQRDTWQRIIYLITDASEKMEKAGVPEIRTSLSDRKIALRVVGVDFDDELTGYAQKNKSVIKRANEEFWHQLLDGVPDCGVASLDYVYQDNLRPEVKITKSAPTSMRLTFGDPDKAYDDDAEQARNYLISIDVKVAKVISKAAPPTQRTISKVARNDPTARQFEDEYASARAAVTGQPSATPQLPAYDRLLDILRESKRRGAPVLDAAGVPLDDAAPPRVPTYGVKNHKVFFYADDLHGLGSEKQEREGAEPIAGAKRVTLPDGKHKLELILDDEVPDFERAWKLGRTLVPISNDLPTDMITKKSLEIRGFSEQSEVSMTSSNDIEDSPLTQFCSQLEPYLHMGEPYYVVADEKDYEAQIQLSALASAMHEVKRIALVRWVKRDNAPPLLGAMYPVITDTVHYCRVVALPFANDVRNWSFPPLDRVFTKYGEEVKAHPSLPSDRLKTLTDSLVDSMDLMNVKDADEEETYEFGPPDDILNPYIHQLKRNIVNRTVYPDRPLIAPHPELTGHFNPPPSVLEAMGSIREKLEAEGLLPEHRARIRTAKRKAKDDAGKEADESADAGIKARDFGDTDSSDDAGAEKTPSPKSRKGAQHHKSESVGSARASDVSMEAESSTNLSLARPVEDFKSRLEAALATEGAADDAGADESEWNVFIVLQAMERTIRQLTEPGLATVKREDRKKAHQIAPKTESAVDHAKAKECIQAYRAAACEYDEAERFNTFIRAYKAELVASHDKHSRTMWTDHMKGDVGCGLITTKEAPGGNVSVTADEAKKFINN</sequence>
<dbReference type="InterPro" id="IPR036465">
    <property type="entry name" value="vWFA_dom_sf"/>
</dbReference>
<proteinExistence type="inferred from homology"/>